<dbReference type="PANTHER" id="PTHR48056">
    <property type="entry name" value="LRR RECEPTOR-LIKE SERINE/THREONINE-PROTEIN KINASE-RELATED"/>
    <property type="match status" value="1"/>
</dbReference>
<comment type="subcellular location">
    <subcellularLocation>
        <location evidence="1">Cytoplasm</location>
        <location evidence="1">Cytoskeleton</location>
        <location evidence="1">Cilium axoneme</location>
    </subcellularLocation>
</comment>
<sequence>MDPAAATGSSDAPSTATIDDLPDDLLGRVLVLAGRGERRSVTAVSRRFYQTFYSEPGLHLEEVDAFSQDATGRPSLQQLRAMLQSAASQLKAAADHSNTPSPLKQPLRGLLEEVQQVLELPPGKLFLSPMVADCAHWAADQAAKLVRPLADGKGWQLNAAQVARTAHKLLHVASYTSCYRAVFALMPYLHVGDSLIMVVSDANNRAFIDCAQALSKVGVMFNGMPMQPEPAAQLEVAMLARSMRCLGHHIRSLPTRSNKAIEVCQLMSLLDAAKPGPGCYGDKLRAALCGPGYLPAADLKLKMVRKMPAGGFVCGRPFHWTTPLLRSTAQCPQLVLRHFRQQAEAIEWAMNQDWQRLKVEERTAVMANMRGMRLRLQVVHSLATVMGMAGERAAMDPAALIPSEPPSTTTIDDLPDDLLGRVLALAGRSERCSVTPVCRRFHQVFYSEPALWRSLRIDDWLVTAPVGEDLINSTLAMKRRVFPQLPMLEEASIEMLPDSTAGVLLKQLQPTKLQSLQLMRLQPPVQATRWAVFEGLPSLTGLTRLALASAQELPPALVSGLSPLTLLRSLAVNTFNSPSSAQLAPVLQRLVPHLTRLELRSAAVPPEVSAAIGSLSQLRALRLQAALTVEGAHAVTQLAALKTLWLQARTLPDDQQSDPVAIWAAALAQGRQPQLSTLQLHTVSKLPSYLLDVLANQMQLTALELCAHMGDLLHLCRLTQLHFLSLETVSNIFEPLQAQLPLPSDFPCLAAYTFRTQARPPEPQIEVGGFLLHECTYTSCGWRQQASGLQALHLPDNFLGDLPAGPYLDSLVDLQLEGNTFEQLPPSLAAATSLTELSFNTNKGLVVTAEDVDQILACMPRLHDLRLRACPQCLTLAVYQHLVQRRPWLRVYAPVELVQQLAELSIATLNS</sequence>
<name>A0A2P6TKK1_CHLSO</name>
<dbReference type="SUPFAM" id="SSF81383">
    <property type="entry name" value="F-box domain"/>
    <property type="match status" value="1"/>
</dbReference>
<evidence type="ECO:0000256" key="3">
    <source>
        <dbReference type="ARBA" id="ARBA00022737"/>
    </source>
</evidence>
<evidence type="ECO:0000313" key="6">
    <source>
        <dbReference type="Proteomes" id="UP000239899"/>
    </source>
</evidence>
<dbReference type="InterPro" id="IPR001810">
    <property type="entry name" value="F-box_dom"/>
</dbReference>
<dbReference type="Pfam" id="PF12937">
    <property type="entry name" value="F-box-like"/>
    <property type="match status" value="1"/>
</dbReference>
<dbReference type="Gene3D" id="3.80.10.10">
    <property type="entry name" value="Ribonuclease Inhibitor"/>
    <property type="match status" value="2"/>
</dbReference>
<dbReference type="InterPro" id="IPR032675">
    <property type="entry name" value="LRR_dom_sf"/>
</dbReference>
<dbReference type="SMART" id="SM00256">
    <property type="entry name" value="FBOX"/>
    <property type="match status" value="2"/>
</dbReference>
<protein>
    <submittedName>
        <fullName evidence="5">F-box LRR-repeat 16 isoform X2</fullName>
    </submittedName>
</protein>
<dbReference type="InterPro" id="IPR050647">
    <property type="entry name" value="Plant_LRR-RLKs"/>
</dbReference>
<dbReference type="PANTHER" id="PTHR48056:SF72">
    <property type="entry name" value="MALECTIN DOMAIN-CONTAINING PROTEIN"/>
    <property type="match status" value="1"/>
</dbReference>
<evidence type="ECO:0000259" key="4">
    <source>
        <dbReference type="PROSITE" id="PS50181"/>
    </source>
</evidence>
<proteinExistence type="predicted"/>
<dbReference type="PROSITE" id="PS50181">
    <property type="entry name" value="FBOX"/>
    <property type="match status" value="1"/>
</dbReference>
<keyword evidence="6" id="KW-1185">Reference proteome</keyword>
<keyword evidence="3" id="KW-0677">Repeat</keyword>
<dbReference type="InterPro" id="IPR036047">
    <property type="entry name" value="F-box-like_dom_sf"/>
</dbReference>
<evidence type="ECO:0000256" key="1">
    <source>
        <dbReference type="ARBA" id="ARBA00004430"/>
    </source>
</evidence>
<dbReference type="AlphaFoldDB" id="A0A2P6TKK1"/>
<dbReference type="EMBL" id="LHPG02000013">
    <property type="protein sequence ID" value="PRW44597.1"/>
    <property type="molecule type" value="Genomic_DNA"/>
</dbReference>
<organism evidence="5 6">
    <name type="scientific">Chlorella sorokiniana</name>
    <name type="common">Freshwater green alga</name>
    <dbReference type="NCBI Taxonomy" id="3076"/>
    <lineage>
        <taxon>Eukaryota</taxon>
        <taxon>Viridiplantae</taxon>
        <taxon>Chlorophyta</taxon>
        <taxon>core chlorophytes</taxon>
        <taxon>Trebouxiophyceae</taxon>
        <taxon>Chlorellales</taxon>
        <taxon>Chlorellaceae</taxon>
        <taxon>Chlorella clade</taxon>
        <taxon>Chlorella</taxon>
    </lineage>
</organism>
<evidence type="ECO:0000256" key="2">
    <source>
        <dbReference type="ARBA" id="ARBA00022614"/>
    </source>
</evidence>
<gene>
    <name evidence="5" type="ORF">C2E21_6862</name>
</gene>
<keyword evidence="2" id="KW-0433">Leucine-rich repeat</keyword>
<dbReference type="GO" id="GO:0005930">
    <property type="term" value="C:axoneme"/>
    <property type="evidence" value="ECO:0007669"/>
    <property type="project" value="UniProtKB-SubCell"/>
</dbReference>
<accession>A0A2P6TKK1</accession>
<feature type="domain" description="F-box" evidence="4">
    <location>
        <begin position="408"/>
        <end position="455"/>
    </location>
</feature>
<evidence type="ECO:0000313" key="5">
    <source>
        <dbReference type="EMBL" id="PRW44597.1"/>
    </source>
</evidence>
<comment type="caution">
    <text evidence="5">The sequence shown here is derived from an EMBL/GenBank/DDBJ whole genome shotgun (WGS) entry which is preliminary data.</text>
</comment>
<reference evidence="5 6" key="1">
    <citation type="journal article" date="2018" name="Plant J.">
        <title>Genome sequences of Chlorella sorokiniana UTEX 1602 and Micractinium conductrix SAG 241.80: implications to maltose excretion by a green alga.</title>
        <authorList>
            <person name="Arriola M.B."/>
            <person name="Velmurugan N."/>
            <person name="Zhang Y."/>
            <person name="Plunkett M.H."/>
            <person name="Hondzo H."/>
            <person name="Barney B.M."/>
        </authorList>
    </citation>
    <scope>NUCLEOTIDE SEQUENCE [LARGE SCALE GENOMIC DNA]</scope>
    <source>
        <strain evidence="6">UTEX 1602</strain>
    </source>
</reference>
<dbReference type="Gene3D" id="1.20.1280.50">
    <property type="match status" value="1"/>
</dbReference>
<dbReference type="Proteomes" id="UP000239899">
    <property type="component" value="Unassembled WGS sequence"/>
</dbReference>
<dbReference type="SUPFAM" id="SSF52047">
    <property type="entry name" value="RNI-like"/>
    <property type="match status" value="1"/>
</dbReference>